<reference evidence="1" key="1">
    <citation type="submission" date="2020-02" db="EMBL/GenBank/DDBJ databases">
        <authorList>
            <person name="Meier V. D."/>
        </authorList>
    </citation>
    <scope>NUCLEOTIDE SEQUENCE</scope>
    <source>
        <strain evidence="1">AVDCRST_MAG48</strain>
    </source>
</reference>
<name>A0A6J4LUJ2_9ACTN</name>
<proteinExistence type="predicted"/>
<organism evidence="1">
    <name type="scientific">uncultured Friedmanniella sp</name>
    <dbReference type="NCBI Taxonomy" id="335381"/>
    <lineage>
        <taxon>Bacteria</taxon>
        <taxon>Bacillati</taxon>
        <taxon>Actinomycetota</taxon>
        <taxon>Actinomycetes</taxon>
        <taxon>Propionibacteriales</taxon>
        <taxon>Nocardioidaceae</taxon>
        <taxon>Friedmanniella</taxon>
        <taxon>environmental samples</taxon>
    </lineage>
</organism>
<accession>A0A6J4LUJ2</accession>
<evidence type="ECO:0000313" key="1">
    <source>
        <dbReference type="EMBL" id="CAA9338472.1"/>
    </source>
</evidence>
<dbReference type="EMBL" id="CADCTS010000489">
    <property type="protein sequence ID" value="CAA9338472.1"/>
    <property type="molecule type" value="Genomic_DNA"/>
</dbReference>
<dbReference type="AlphaFoldDB" id="A0A6J4LUJ2"/>
<sequence length="69" mass="8053">MTDDYGLGWEYRARMTELQDIAAMDRLAAQVAPPSALRRYAASRAGRRADRRRRPWWVALRHPYAHAAR</sequence>
<protein>
    <submittedName>
        <fullName evidence="1">Uncharacterized protein</fullName>
    </submittedName>
</protein>
<gene>
    <name evidence="1" type="ORF">AVDCRST_MAG48-3507</name>
</gene>